<dbReference type="Proteomes" id="UP001291623">
    <property type="component" value="Unassembled WGS sequence"/>
</dbReference>
<dbReference type="EMBL" id="JAVYJV010000004">
    <property type="protein sequence ID" value="KAK4373039.1"/>
    <property type="molecule type" value="Genomic_DNA"/>
</dbReference>
<accession>A0AAE1SNN3</accession>
<name>A0AAE1SNN3_9SOLA</name>
<organism evidence="1 2">
    <name type="scientific">Anisodus tanguticus</name>
    <dbReference type="NCBI Taxonomy" id="243964"/>
    <lineage>
        <taxon>Eukaryota</taxon>
        <taxon>Viridiplantae</taxon>
        <taxon>Streptophyta</taxon>
        <taxon>Embryophyta</taxon>
        <taxon>Tracheophyta</taxon>
        <taxon>Spermatophyta</taxon>
        <taxon>Magnoliopsida</taxon>
        <taxon>eudicotyledons</taxon>
        <taxon>Gunneridae</taxon>
        <taxon>Pentapetalae</taxon>
        <taxon>asterids</taxon>
        <taxon>lamiids</taxon>
        <taxon>Solanales</taxon>
        <taxon>Solanaceae</taxon>
        <taxon>Solanoideae</taxon>
        <taxon>Hyoscyameae</taxon>
        <taxon>Anisodus</taxon>
    </lineage>
</organism>
<keyword evidence="2" id="KW-1185">Reference proteome</keyword>
<sequence length="106" mass="11563">MITSNENHHSRTIPPHRKEQLRILIPHSLSVLNLLGMNVPIKALANALGIPVRSTSYVPSLSISAAAKKSDEIKQAEIIEFVCSDTTQKRYGGSSKDQIGDRLMGA</sequence>
<protein>
    <submittedName>
        <fullName evidence="1">Uncharacterized protein</fullName>
    </submittedName>
</protein>
<evidence type="ECO:0000313" key="2">
    <source>
        <dbReference type="Proteomes" id="UP001291623"/>
    </source>
</evidence>
<proteinExistence type="predicted"/>
<comment type="caution">
    <text evidence="1">The sequence shown here is derived from an EMBL/GenBank/DDBJ whole genome shotgun (WGS) entry which is preliminary data.</text>
</comment>
<evidence type="ECO:0000313" key="1">
    <source>
        <dbReference type="EMBL" id="KAK4373039.1"/>
    </source>
</evidence>
<gene>
    <name evidence="1" type="ORF">RND71_008423</name>
</gene>
<dbReference type="AlphaFoldDB" id="A0AAE1SNN3"/>
<reference evidence="1" key="1">
    <citation type="submission" date="2023-12" db="EMBL/GenBank/DDBJ databases">
        <title>Genome assembly of Anisodus tanguticus.</title>
        <authorList>
            <person name="Wang Y.-J."/>
        </authorList>
    </citation>
    <scope>NUCLEOTIDE SEQUENCE</scope>
    <source>
        <strain evidence="1">KB-2021</strain>
        <tissue evidence="1">Leaf</tissue>
    </source>
</reference>